<protein>
    <submittedName>
        <fullName evidence="1">Uncharacterized protein</fullName>
    </submittedName>
</protein>
<gene>
    <name evidence="1" type="ORF">RHMOL_Rhmol02G0149300</name>
</gene>
<sequence length="52" mass="6047">MILIIPSSNLIPNKHTHYQSHLLTNPNPNPISLRIPSIYHYYQTGPKCIFFL</sequence>
<organism evidence="1 2">
    <name type="scientific">Rhododendron molle</name>
    <name type="common">Chinese azalea</name>
    <name type="synonym">Azalea mollis</name>
    <dbReference type="NCBI Taxonomy" id="49168"/>
    <lineage>
        <taxon>Eukaryota</taxon>
        <taxon>Viridiplantae</taxon>
        <taxon>Streptophyta</taxon>
        <taxon>Embryophyta</taxon>
        <taxon>Tracheophyta</taxon>
        <taxon>Spermatophyta</taxon>
        <taxon>Magnoliopsida</taxon>
        <taxon>eudicotyledons</taxon>
        <taxon>Gunneridae</taxon>
        <taxon>Pentapetalae</taxon>
        <taxon>asterids</taxon>
        <taxon>Ericales</taxon>
        <taxon>Ericaceae</taxon>
        <taxon>Ericoideae</taxon>
        <taxon>Rhodoreae</taxon>
        <taxon>Rhododendron</taxon>
    </lineage>
</organism>
<dbReference type="EMBL" id="CM046389">
    <property type="protein sequence ID" value="KAI8567790.1"/>
    <property type="molecule type" value="Genomic_DNA"/>
</dbReference>
<name>A0ACC0PQL3_RHOML</name>
<evidence type="ECO:0000313" key="1">
    <source>
        <dbReference type="EMBL" id="KAI8567790.1"/>
    </source>
</evidence>
<dbReference type="Proteomes" id="UP001062846">
    <property type="component" value="Chromosome 2"/>
</dbReference>
<keyword evidence="2" id="KW-1185">Reference proteome</keyword>
<evidence type="ECO:0000313" key="2">
    <source>
        <dbReference type="Proteomes" id="UP001062846"/>
    </source>
</evidence>
<comment type="caution">
    <text evidence="1">The sequence shown here is derived from an EMBL/GenBank/DDBJ whole genome shotgun (WGS) entry which is preliminary data.</text>
</comment>
<accession>A0ACC0PQL3</accession>
<reference evidence="1" key="1">
    <citation type="submission" date="2022-02" db="EMBL/GenBank/DDBJ databases">
        <title>Plant Genome Project.</title>
        <authorList>
            <person name="Zhang R.-G."/>
        </authorList>
    </citation>
    <scope>NUCLEOTIDE SEQUENCE</scope>
    <source>
        <strain evidence="1">AT1</strain>
    </source>
</reference>
<proteinExistence type="predicted"/>